<name>A0A0A8JB89_9CAUD</name>
<organism evidence="1 2">
    <name type="scientific">Ralstonia phage RSL2</name>
    <dbReference type="NCBI Taxonomy" id="1585840"/>
    <lineage>
        <taxon>Viruses</taxon>
        <taxon>Duplodnaviria</taxon>
        <taxon>Heunggongvirae</taxon>
        <taxon>Uroviricota</taxon>
        <taxon>Caudoviricetes</taxon>
        <taxon>Chimalliviridae</taxon>
        <taxon>Chiangmaivirus</taxon>
        <taxon>Chiangmaivirus RSL2</taxon>
    </lineage>
</organism>
<evidence type="ECO:0000313" key="2">
    <source>
        <dbReference type="Proteomes" id="UP000203794"/>
    </source>
</evidence>
<proteinExistence type="predicted"/>
<protein>
    <submittedName>
        <fullName evidence="1">Uncharacterized protein</fullName>
    </submittedName>
</protein>
<evidence type="ECO:0000313" key="1">
    <source>
        <dbReference type="EMBL" id="BAQ02636.2"/>
    </source>
</evidence>
<sequence>MFIILFMPVKHDARHNCRKCSAHTDIHQRVHLFLILKVSYRPLGMVVKLIIYQCKKI</sequence>
<dbReference type="Proteomes" id="UP000203794">
    <property type="component" value="Segment"/>
</dbReference>
<accession>A0A0A8JB89</accession>
<keyword evidence="2" id="KW-1185">Reference proteome</keyword>
<reference evidence="1 2" key="1">
    <citation type="submission" date="2014-12" db="EMBL/GenBank/DDBJ databases">
        <title>Genome analysis of a novel jumbo phage RSL2 infecting the phytopathogen Ralstonia solanacearum.</title>
        <authorList>
            <person name="Kawasaki T."/>
            <person name="Fujie M."/>
            <person name="Chatchawankanphanich O."/>
            <person name="Ogata H."/>
            <person name="Yamada T."/>
        </authorList>
    </citation>
    <scope>NUCLEOTIDE SEQUENCE [LARGE SCALE GENOMIC DNA]</scope>
    <source>
        <strain evidence="1 2">RSL2</strain>
    </source>
</reference>
<dbReference type="EMBL" id="AP014693">
    <property type="protein sequence ID" value="BAQ02636.2"/>
    <property type="molecule type" value="Genomic_DNA"/>
</dbReference>